<dbReference type="AlphaFoldDB" id="J9E8B7"/>
<accession>J9E8B7</accession>
<name>J9E8B7_WUCBA</name>
<dbReference type="Proteomes" id="UP000004810">
    <property type="component" value="Unassembled WGS sequence"/>
</dbReference>
<feature type="non-terminal residue" evidence="1">
    <location>
        <position position="1"/>
    </location>
</feature>
<gene>
    <name evidence="1" type="ORF">WUBG_15866</name>
</gene>
<sequence length="64" mass="7214">FRVATGGVYKGQGRNQRVTNTFCTGVHFRSDADPPLLEKYNVVPSRPSPPMTYVREHTYRVTSA</sequence>
<dbReference type="EMBL" id="ADBV01014473">
    <property type="protein sequence ID" value="EJW73227.1"/>
    <property type="molecule type" value="Genomic_DNA"/>
</dbReference>
<evidence type="ECO:0000313" key="2">
    <source>
        <dbReference type="Proteomes" id="UP000004810"/>
    </source>
</evidence>
<reference evidence="2" key="1">
    <citation type="submission" date="2012-08" db="EMBL/GenBank/DDBJ databases">
        <title>The Genome Sequence of Wuchereria bancrofti.</title>
        <authorList>
            <person name="Nutman T.B."/>
            <person name="Fink D.L."/>
            <person name="Russ C."/>
            <person name="Young S."/>
            <person name="Zeng Q."/>
            <person name="Koehrsen M."/>
            <person name="Alvarado L."/>
            <person name="Berlin A."/>
            <person name="Chapman S.B."/>
            <person name="Chen Z."/>
            <person name="Freedman E."/>
            <person name="Gellesch M."/>
            <person name="Goldberg J."/>
            <person name="Griggs A."/>
            <person name="Gujja S."/>
            <person name="Heilman E.R."/>
            <person name="Heiman D."/>
            <person name="Hepburn T."/>
            <person name="Howarth C."/>
            <person name="Jen D."/>
            <person name="Larson L."/>
            <person name="Lewis B."/>
            <person name="Mehta T."/>
            <person name="Park D."/>
            <person name="Pearson M."/>
            <person name="Roberts A."/>
            <person name="Saif S."/>
            <person name="Shea T."/>
            <person name="Shenoy N."/>
            <person name="Sisk P."/>
            <person name="Stolte C."/>
            <person name="Sykes S."/>
            <person name="Walk T."/>
            <person name="White J."/>
            <person name="Yandava C."/>
            <person name="Haas B."/>
            <person name="Henn M.R."/>
            <person name="Nusbaum C."/>
            <person name="Birren B."/>
        </authorList>
    </citation>
    <scope>NUCLEOTIDE SEQUENCE [LARGE SCALE GENOMIC DNA]</scope>
    <source>
        <strain evidence="2">NA</strain>
    </source>
</reference>
<comment type="caution">
    <text evidence="1">The sequence shown here is derived from an EMBL/GenBank/DDBJ whole genome shotgun (WGS) entry which is preliminary data.</text>
</comment>
<protein>
    <submittedName>
        <fullName evidence="1">Uncharacterized protein</fullName>
    </submittedName>
</protein>
<organism evidence="1 2">
    <name type="scientific">Wuchereria bancrofti</name>
    <dbReference type="NCBI Taxonomy" id="6293"/>
    <lineage>
        <taxon>Eukaryota</taxon>
        <taxon>Metazoa</taxon>
        <taxon>Ecdysozoa</taxon>
        <taxon>Nematoda</taxon>
        <taxon>Chromadorea</taxon>
        <taxon>Rhabditida</taxon>
        <taxon>Spirurina</taxon>
        <taxon>Spiruromorpha</taxon>
        <taxon>Filarioidea</taxon>
        <taxon>Onchocercidae</taxon>
        <taxon>Wuchereria</taxon>
    </lineage>
</organism>
<proteinExistence type="predicted"/>
<evidence type="ECO:0000313" key="1">
    <source>
        <dbReference type="EMBL" id="EJW73227.1"/>
    </source>
</evidence>